<reference evidence="13 14" key="1">
    <citation type="submission" date="2019-08" db="EMBL/GenBank/DDBJ databases">
        <title>In-depth cultivation of the pig gut microbiome towards novel bacterial diversity and tailored functional studies.</title>
        <authorList>
            <person name="Wylensek D."/>
            <person name="Hitch T.C.A."/>
            <person name="Clavel T."/>
        </authorList>
    </citation>
    <scope>NUCLEOTIDE SEQUENCE [LARGE SCALE GENOMIC DNA]</scope>
    <source>
        <strain evidence="13 14">WCA-383-APC-5B</strain>
    </source>
</reference>
<keyword evidence="10 11" id="KW-0472">Membrane</keyword>
<accession>A0A7X2T1E1</accession>
<dbReference type="InterPro" id="IPR036097">
    <property type="entry name" value="HisK_dim/P_sf"/>
</dbReference>
<dbReference type="SMART" id="SM00387">
    <property type="entry name" value="HATPase_c"/>
    <property type="match status" value="1"/>
</dbReference>
<comment type="subcellular location">
    <subcellularLocation>
        <location evidence="2">Membrane</location>
        <topology evidence="2">Multi-pass membrane protein</topology>
    </subcellularLocation>
</comment>
<evidence type="ECO:0000256" key="6">
    <source>
        <dbReference type="ARBA" id="ARBA00022692"/>
    </source>
</evidence>
<dbReference type="PANTHER" id="PTHR45528:SF8">
    <property type="entry name" value="HISTIDINE KINASE"/>
    <property type="match status" value="1"/>
</dbReference>
<evidence type="ECO:0000313" key="14">
    <source>
        <dbReference type="Proteomes" id="UP000460287"/>
    </source>
</evidence>
<dbReference type="InterPro" id="IPR050398">
    <property type="entry name" value="HssS/ArlS-like"/>
</dbReference>
<dbReference type="SMART" id="SM00388">
    <property type="entry name" value="HisKA"/>
    <property type="match status" value="1"/>
</dbReference>
<keyword evidence="6 11" id="KW-0812">Transmembrane</keyword>
<evidence type="ECO:0000256" key="7">
    <source>
        <dbReference type="ARBA" id="ARBA00022777"/>
    </source>
</evidence>
<dbReference type="GO" id="GO:0005886">
    <property type="term" value="C:plasma membrane"/>
    <property type="evidence" value="ECO:0007669"/>
    <property type="project" value="TreeGrafter"/>
</dbReference>
<dbReference type="RefSeq" id="WP_154531471.1">
    <property type="nucleotide sequence ID" value="NZ_VULX01000012.1"/>
</dbReference>
<evidence type="ECO:0000259" key="12">
    <source>
        <dbReference type="PROSITE" id="PS50109"/>
    </source>
</evidence>
<dbReference type="Gene3D" id="1.10.287.130">
    <property type="match status" value="1"/>
</dbReference>
<evidence type="ECO:0000256" key="1">
    <source>
        <dbReference type="ARBA" id="ARBA00000085"/>
    </source>
</evidence>
<feature type="transmembrane region" description="Helical" evidence="11">
    <location>
        <begin position="151"/>
        <end position="171"/>
    </location>
</feature>
<dbReference type="InterPro" id="IPR003660">
    <property type="entry name" value="HAMP_dom"/>
</dbReference>
<keyword evidence="14" id="KW-1185">Reference proteome</keyword>
<dbReference type="InterPro" id="IPR008358">
    <property type="entry name" value="Sig_transdc_His_kin/Pase_MprB"/>
</dbReference>
<keyword evidence="5" id="KW-0808">Transferase</keyword>
<dbReference type="PANTHER" id="PTHR45528">
    <property type="entry name" value="SENSOR HISTIDINE KINASE CPXA"/>
    <property type="match status" value="1"/>
</dbReference>
<dbReference type="SMART" id="SM00304">
    <property type="entry name" value="HAMP"/>
    <property type="match status" value="1"/>
</dbReference>
<name>A0A7X2T1E1_9CLOT</name>
<dbReference type="SUPFAM" id="SSF55874">
    <property type="entry name" value="ATPase domain of HSP90 chaperone/DNA topoisomerase II/histidine kinase"/>
    <property type="match status" value="1"/>
</dbReference>
<dbReference type="Pfam" id="PF02518">
    <property type="entry name" value="HATPase_c"/>
    <property type="match status" value="1"/>
</dbReference>
<organism evidence="13 14">
    <name type="scientific">Inconstantimicrobium porci</name>
    <dbReference type="NCBI Taxonomy" id="2652291"/>
    <lineage>
        <taxon>Bacteria</taxon>
        <taxon>Bacillati</taxon>
        <taxon>Bacillota</taxon>
        <taxon>Clostridia</taxon>
        <taxon>Eubacteriales</taxon>
        <taxon>Clostridiaceae</taxon>
        <taxon>Inconstantimicrobium</taxon>
    </lineage>
</organism>
<dbReference type="InterPro" id="IPR003594">
    <property type="entry name" value="HATPase_dom"/>
</dbReference>
<evidence type="ECO:0000256" key="8">
    <source>
        <dbReference type="ARBA" id="ARBA00022989"/>
    </source>
</evidence>
<dbReference type="Pfam" id="PF00512">
    <property type="entry name" value="HisKA"/>
    <property type="match status" value="1"/>
</dbReference>
<dbReference type="InterPro" id="IPR036890">
    <property type="entry name" value="HATPase_C_sf"/>
</dbReference>
<evidence type="ECO:0000256" key="9">
    <source>
        <dbReference type="ARBA" id="ARBA00023012"/>
    </source>
</evidence>
<dbReference type="PROSITE" id="PS50109">
    <property type="entry name" value="HIS_KIN"/>
    <property type="match status" value="1"/>
</dbReference>
<comment type="caution">
    <text evidence="13">The sequence shown here is derived from an EMBL/GenBank/DDBJ whole genome shotgun (WGS) entry which is preliminary data.</text>
</comment>
<dbReference type="Proteomes" id="UP000460287">
    <property type="component" value="Unassembled WGS sequence"/>
</dbReference>
<sequence>MAGIRKQKSISKIFAGYIILFCVITAVLVGFYSIMFIMFINSGLILPANYYERSIETQREAISKADKVSDVMPSGCSYAVYDAKGKLMETNVSDDKATDMMNRIKNNKTIDGKKLYKYIERKDGICIVQYRLNAEFANETLRRYLPNCEVMYNYSFIVVFIIEIFIISRLFRKRLNKEMDILKQTTAKVAMENLDFNVQYSGITEINDVISALDKMKEELSDSLKKQWKIEEARKSQISALAHDIKTPLTIIKGNSELLNELDLTETQKEFNDSILKESGNIEFYIKLLIDINKSQQSQSIVKESINSYEFINDIIKQGEFLCLNKNVKFASDVKEVSETFNGDISCVKRAVMNVLSNAVQYTPKRGRILFSVYNDDKYMHFIIEDSGRGFSKEELTMATEEFYQGDKSRNSRDHYGMGLYIAQTFVNKHGGIINLSNSEYLGGARVELTILK</sequence>
<feature type="domain" description="Histidine kinase" evidence="12">
    <location>
        <begin position="240"/>
        <end position="453"/>
    </location>
</feature>
<feature type="transmembrane region" description="Helical" evidence="11">
    <location>
        <begin position="14"/>
        <end position="40"/>
    </location>
</feature>
<evidence type="ECO:0000256" key="5">
    <source>
        <dbReference type="ARBA" id="ARBA00022679"/>
    </source>
</evidence>
<dbReference type="EC" id="2.7.13.3" evidence="3"/>
<dbReference type="SUPFAM" id="SSF47384">
    <property type="entry name" value="Homodimeric domain of signal transducing histidine kinase"/>
    <property type="match status" value="1"/>
</dbReference>
<dbReference type="CDD" id="cd00082">
    <property type="entry name" value="HisKA"/>
    <property type="match status" value="1"/>
</dbReference>
<dbReference type="PRINTS" id="PR01780">
    <property type="entry name" value="LANTIREGPROT"/>
</dbReference>
<dbReference type="GO" id="GO:0000155">
    <property type="term" value="F:phosphorelay sensor kinase activity"/>
    <property type="evidence" value="ECO:0007669"/>
    <property type="project" value="InterPro"/>
</dbReference>
<keyword evidence="8 11" id="KW-1133">Transmembrane helix</keyword>
<keyword evidence="9" id="KW-0902">Two-component regulatory system</keyword>
<keyword evidence="4" id="KW-0597">Phosphoprotein</keyword>
<evidence type="ECO:0000256" key="10">
    <source>
        <dbReference type="ARBA" id="ARBA00023136"/>
    </source>
</evidence>
<comment type="catalytic activity">
    <reaction evidence="1">
        <text>ATP + protein L-histidine = ADP + protein N-phospho-L-histidine.</text>
        <dbReference type="EC" id="2.7.13.3"/>
    </reaction>
</comment>
<evidence type="ECO:0000256" key="3">
    <source>
        <dbReference type="ARBA" id="ARBA00012438"/>
    </source>
</evidence>
<dbReference type="Gene3D" id="6.10.340.10">
    <property type="match status" value="1"/>
</dbReference>
<keyword evidence="7 13" id="KW-0418">Kinase</keyword>
<evidence type="ECO:0000256" key="11">
    <source>
        <dbReference type="SAM" id="Phobius"/>
    </source>
</evidence>
<evidence type="ECO:0000256" key="4">
    <source>
        <dbReference type="ARBA" id="ARBA00022553"/>
    </source>
</evidence>
<protein>
    <recommendedName>
        <fullName evidence="3">histidine kinase</fullName>
        <ecNumber evidence="3">2.7.13.3</ecNumber>
    </recommendedName>
</protein>
<evidence type="ECO:0000313" key="13">
    <source>
        <dbReference type="EMBL" id="MSR91576.1"/>
    </source>
</evidence>
<dbReference type="Gene3D" id="3.30.565.10">
    <property type="entry name" value="Histidine kinase-like ATPase, C-terminal domain"/>
    <property type="match status" value="1"/>
</dbReference>
<proteinExistence type="predicted"/>
<dbReference type="AlphaFoldDB" id="A0A7X2T1E1"/>
<gene>
    <name evidence="13" type="ORF">FYJ33_09180</name>
</gene>
<evidence type="ECO:0000256" key="2">
    <source>
        <dbReference type="ARBA" id="ARBA00004141"/>
    </source>
</evidence>
<dbReference type="InterPro" id="IPR003661">
    <property type="entry name" value="HisK_dim/P_dom"/>
</dbReference>
<dbReference type="InterPro" id="IPR005467">
    <property type="entry name" value="His_kinase_dom"/>
</dbReference>
<dbReference type="EMBL" id="VULX01000012">
    <property type="protein sequence ID" value="MSR91576.1"/>
    <property type="molecule type" value="Genomic_DNA"/>
</dbReference>